<keyword evidence="2" id="KW-1185">Reference proteome</keyword>
<gene>
    <name evidence="1" type="ORF">O181_066199</name>
</gene>
<sequence length="156" mass="17697">MPGCMSVIIKMIGTPGTLFLNLPKNKSHHLSTKQSPFLTVYGRDPHSESVHITQNTPAGMLSTKNESVKQDVKRELEVSIDRFKRYADKTRASPLFFNHGDMVWISSKNIKSTRSPKKLSEIWPNTFPILEKVPSHTYHINGNPSTQYSIFLSLNQ</sequence>
<organism evidence="1 2">
    <name type="scientific">Austropuccinia psidii MF-1</name>
    <dbReference type="NCBI Taxonomy" id="1389203"/>
    <lineage>
        <taxon>Eukaryota</taxon>
        <taxon>Fungi</taxon>
        <taxon>Dikarya</taxon>
        <taxon>Basidiomycota</taxon>
        <taxon>Pucciniomycotina</taxon>
        <taxon>Pucciniomycetes</taxon>
        <taxon>Pucciniales</taxon>
        <taxon>Sphaerophragmiaceae</taxon>
        <taxon>Austropuccinia</taxon>
    </lineage>
</organism>
<accession>A0A9Q3ESJ7</accession>
<evidence type="ECO:0000313" key="1">
    <source>
        <dbReference type="EMBL" id="MBW0526484.1"/>
    </source>
</evidence>
<dbReference type="Proteomes" id="UP000765509">
    <property type="component" value="Unassembled WGS sequence"/>
</dbReference>
<proteinExistence type="predicted"/>
<comment type="caution">
    <text evidence="1">The sequence shown here is derived from an EMBL/GenBank/DDBJ whole genome shotgun (WGS) entry which is preliminary data.</text>
</comment>
<dbReference type="OrthoDB" id="2273864at2759"/>
<name>A0A9Q3ESJ7_9BASI</name>
<reference evidence="1" key="1">
    <citation type="submission" date="2021-03" db="EMBL/GenBank/DDBJ databases">
        <title>Draft genome sequence of rust myrtle Austropuccinia psidii MF-1, a brazilian biotype.</title>
        <authorList>
            <person name="Quecine M.C."/>
            <person name="Pachon D.M.R."/>
            <person name="Bonatelli M.L."/>
            <person name="Correr F.H."/>
            <person name="Franceschini L.M."/>
            <person name="Leite T.F."/>
            <person name="Margarido G.R.A."/>
            <person name="Almeida C.A."/>
            <person name="Ferrarezi J.A."/>
            <person name="Labate C.A."/>
        </authorList>
    </citation>
    <scope>NUCLEOTIDE SEQUENCE</scope>
    <source>
        <strain evidence="1">MF-1</strain>
    </source>
</reference>
<protein>
    <submittedName>
        <fullName evidence="1">Uncharacterized protein</fullName>
    </submittedName>
</protein>
<dbReference type="EMBL" id="AVOT02032699">
    <property type="protein sequence ID" value="MBW0526484.1"/>
    <property type="molecule type" value="Genomic_DNA"/>
</dbReference>
<evidence type="ECO:0000313" key="2">
    <source>
        <dbReference type="Proteomes" id="UP000765509"/>
    </source>
</evidence>
<dbReference type="AlphaFoldDB" id="A0A9Q3ESJ7"/>